<accession>A0ABS4KQ72</accession>
<gene>
    <name evidence="1" type="ORF">J2Z42_000839</name>
</gene>
<protein>
    <submittedName>
        <fullName evidence="1">Uncharacterized protein</fullName>
    </submittedName>
</protein>
<name>A0ABS4KQ72_9CLOT</name>
<sequence length="54" mass="6491">MRLIDKNAEKEKVKQLLNEGFCDVEICKEIGLNWDEFWGIFQNIYKNIDENKNN</sequence>
<dbReference type="EMBL" id="JAGGLM010000003">
    <property type="protein sequence ID" value="MBP2032174.1"/>
    <property type="molecule type" value="Genomic_DNA"/>
</dbReference>
<proteinExistence type="predicted"/>
<reference evidence="1 2" key="1">
    <citation type="submission" date="2021-03" db="EMBL/GenBank/DDBJ databases">
        <title>Genomic Encyclopedia of Type Strains, Phase IV (KMG-IV): sequencing the most valuable type-strain genomes for metagenomic binning, comparative biology and taxonomic classification.</title>
        <authorList>
            <person name="Goeker M."/>
        </authorList>
    </citation>
    <scope>NUCLEOTIDE SEQUENCE [LARGE SCALE GENOMIC DNA]</scope>
    <source>
        <strain evidence="1 2">DSM 28783</strain>
    </source>
</reference>
<dbReference type="Proteomes" id="UP001519307">
    <property type="component" value="Unassembled WGS sequence"/>
</dbReference>
<keyword evidence="2" id="KW-1185">Reference proteome</keyword>
<organism evidence="1 2">
    <name type="scientific">Clostridium algifaecis</name>
    <dbReference type="NCBI Taxonomy" id="1472040"/>
    <lineage>
        <taxon>Bacteria</taxon>
        <taxon>Bacillati</taxon>
        <taxon>Bacillota</taxon>
        <taxon>Clostridia</taxon>
        <taxon>Eubacteriales</taxon>
        <taxon>Clostridiaceae</taxon>
        <taxon>Clostridium</taxon>
    </lineage>
</organism>
<comment type="caution">
    <text evidence="1">The sequence shown here is derived from an EMBL/GenBank/DDBJ whole genome shotgun (WGS) entry which is preliminary data.</text>
</comment>
<evidence type="ECO:0000313" key="2">
    <source>
        <dbReference type="Proteomes" id="UP001519307"/>
    </source>
</evidence>
<evidence type="ECO:0000313" key="1">
    <source>
        <dbReference type="EMBL" id="MBP2032174.1"/>
    </source>
</evidence>